<keyword evidence="2" id="KW-1185">Reference proteome</keyword>
<dbReference type="STRING" id="571932.SAMN05421743_112128"/>
<dbReference type="Proteomes" id="UP000198584">
    <property type="component" value="Unassembled WGS sequence"/>
</dbReference>
<evidence type="ECO:0000313" key="2">
    <source>
        <dbReference type="Proteomes" id="UP000198584"/>
    </source>
</evidence>
<accession>A0A1H4FTI8</accession>
<dbReference type="Pfam" id="PF14183">
    <property type="entry name" value="YwpF"/>
    <property type="match status" value="1"/>
</dbReference>
<dbReference type="AlphaFoldDB" id="A0A1H4FTI8"/>
<dbReference type="InterPro" id="IPR025573">
    <property type="entry name" value="YwpF"/>
</dbReference>
<dbReference type="OrthoDB" id="2427395at2"/>
<organism evidence="1 2">
    <name type="scientific">Thalassobacillus cyri</name>
    <dbReference type="NCBI Taxonomy" id="571932"/>
    <lineage>
        <taxon>Bacteria</taxon>
        <taxon>Bacillati</taxon>
        <taxon>Bacillota</taxon>
        <taxon>Bacilli</taxon>
        <taxon>Bacillales</taxon>
        <taxon>Bacillaceae</taxon>
        <taxon>Thalassobacillus</taxon>
    </lineage>
</organism>
<evidence type="ECO:0000313" key="1">
    <source>
        <dbReference type="EMBL" id="SEB00636.1"/>
    </source>
</evidence>
<sequence>MKTFKLVSLDLVEEKAEDITQRRIKLIDGLIINREDDKGRWVIEAYVDQSYQSFFEEYVKSEEELLVQVKITKETNQPATFLVKAIDTNNISENMNVLFMGTIVDRRQDQIEKTLKLLIEEGYQGEELLEEFKKRGSNNNKN</sequence>
<reference evidence="1 2" key="1">
    <citation type="submission" date="2016-10" db="EMBL/GenBank/DDBJ databases">
        <authorList>
            <person name="de Groot N.N."/>
        </authorList>
    </citation>
    <scope>NUCLEOTIDE SEQUENCE [LARGE SCALE GENOMIC DNA]</scope>
    <source>
        <strain evidence="1 2">CCM7597</strain>
    </source>
</reference>
<dbReference type="RefSeq" id="WP_093045709.1">
    <property type="nucleotide sequence ID" value="NZ_FNQR01000012.1"/>
</dbReference>
<name>A0A1H4FTI8_9BACI</name>
<dbReference type="EMBL" id="FNQR01000012">
    <property type="protein sequence ID" value="SEB00636.1"/>
    <property type="molecule type" value="Genomic_DNA"/>
</dbReference>
<gene>
    <name evidence="1" type="ORF">SAMN05421743_112128</name>
</gene>
<proteinExistence type="predicted"/>
<protein>
    <submittedName>
        <fullName evidence="1">YwpF-like protein</fullName>
    </submittedName>
</protein>